<organism evidence="1 2">
    <name type="scientific">Pseudolycoriella hygida</name>
    <dbReference type="NCBI Taxonomy" id="35572"/>
    <lineage>
        <taxon>Eukaryota</taxon>
        <taxon>Metazoa</taxon>
        <taxon>Ecdysozoa</taxon>
        <taxon>Arthropoda</taxon>
        <taxon>Hexapoda</taxon>
        <taxon>Insecta</taxon>
        <taxon>Pterygota</taxon>
        <taxon>Neoptera</taxon>
        <taxon>Endopterygota</taxon>
        <taxon>Diptera</taxon>
        <taxon>Nematocera</taxon>
        <taxon>Sciaroidea</taxon>
        <taxon>Sciaridae</taxon>
        <taxon>Pseudolycoriella</taxon>
    </lineage>
</organism>
<gene>
    <name evidence="1" type="ORF">Bhyg_01516</name>
</gene>
<sequence>MPPEPQKAERSESFDLLEHQMDIRRGNRIEEKWNIP</sequence>
<protein>
    <submittedName>
        <fullName evidence="1">Uncharacterized protein</fullName>
    </submittedName>
</protein>
<evidence type="ECO:0000313" key="2">
    <source>
        <dbReference type="Proteomes" id="UP001151699"/>
    </source>
</evidence>
<dbReference type="Proteomes" id="UP001151699">
    <property type="component" value="Chromosome A"/>
</dbReference>
<dbReference type="AlphaFoldDB" id="A0A9Q0N9P0"/>
<evidence type="ECO:0000313" key="1">
    <source>
        <dbReference type="EMBL" id="KAJ6646305.1"/>
    </source>
</evidence>
<name>A0A9Q0N9P0_9DIPT</name>
<comment type="caution">
    <text evidence="1">The sequence shown here is derived from an EMBL/GenBank/DDBJ whole genome shotgun (WGS) entry which is preliminary data.</text>
</comment>
<proteinExistence type="predicted"/>
<keyword evidence="2" id="KW-1185">Reference proteome</keyword>
<reference evidence="1" key="1">
    <citation type="submission" date="2022-07" db="EMBL/GenBank/DDBJ databases">
        <authorList>
            <person name="Trinca V."/>
            <person name="Uliana J.V.C."/>
            <person name="Torres T.T."/>
            <person name="Ward R.J."/>
            <person name="Monesi N."/>
        </authorList>
    </citation>
    <scope>NUCLEOTIDE SEQUENCE</scope>
    <source>
        <strain evidence="1">HSMRA1968</strain>
        <tissue evidence="1">Whole embryos</tissue>
    </source>
</reference>
<accession>A0A9Q0N9P0</accession>
<dbReference type="EMBL" id="WJQU01000001">
    <property type="protein sequence ID" value="KAJ6646305.1"/>
    <property type="molecule type" value="Genomic_DNA"/>
</dbReference>